<reference evidence="2" key="2">
    <citation type="submission" date="2011-02" db="EMBL/GenBank/DDBJ databases">
        <authorList>
            <person name="MacLean D."/>
        </authorList>
    </citation>
    <scope>NUCLEOTIDE SEQUENCE</scope>
</reference>
<dbReference type="Gene3D" id="3.40.50.11500">
    <property type="match status" value="1"/>
</dbReference>
<reference evidence="2" key="1">
    <citation type="journal article" date="2011" name="PLoS Biol.">
        <title>Gene gain and loss during evolution of obligate parasitism in the white rust pathogen of Arabidopsis thaliana.</title>
        <authorList>
            <person name="Kemen E."/>
            <person name="Gardiner A."/>
            <person name="Schultz-Larsen T."/>
            <person name="Kemen A.C."/>
            <person name="Balmuth A.L."/>
            <person name="Robert-Seilaniantz A."/>
            <person name="Bailey K."/>
            <person name="Holub E."/>
            <person name="Studholme D.J."/>
            <person name="Maclean D."/>
            <person name="Jones J.D."/>
        </authorList>
    </citation>
    <scope>NUCLEOTIDE SEQUENCE</scope>
</reference>
<dbReference type="InterPro" id="IPR043153">
    <property type="entry name" value="DENN_C"/>
</dbReference>
<dbReference type="AlphaFoldDB" id="F0W330"/>
<dbReference type="InterPro" id="IPR051942">
    <property type="entry name" value="DENN_domain_containing_2"/>
</dbReference>
<dbReference type="EMBL" id="FR824056">
    <property type="protein sequence ID" value="CCA15467.1"/>
    <property type="molecule type" value="Genomic_DNA"/>
</dbReference>
<dbReference type="InterPro" id="IPR001194">
    <property type="entry name" value="cDENN_dom"/>
</dbReference>
<evidence type="ECO:0000313" key="2">
    <source>
        <dbReference type="EMBL" id="CCA15467.1"/>
    </source>
</evidence>
<proteinExistence type="predicted"/>
<dbReference type="HOGENOM" id="CLU_507555_0_0_1"/>
<dbReference type="Gene3D" id="3.30.450.200">
    <property type="match status" value="1"/>
</dbReference>
<dbReference type="PROSITE" id="PS50211">
    <property type="entry name" value="DENN"/>
    <property type="match status" value="1"/>
</dbReference>
<accession>F0W330</accession>
<dbReference type="SMART" id="SM00799">
    <property type="entry name" value="DENN"/>
    <property type="match status" value="1"/>
</dbReference>
<sequence>MRKVSSSKMYISLERGRLTDIANFFTHELFNDELLQSMEGLESDMKIDIDSLTSKIEKSADQRSVMPPADETISGVVDYFVIIGPDATDLMIESLSERLPTALEPNILFSFPPEQQFAAQCLEHFCFPRGILFETDRMFEVKCDDLHQQAERYFILILSGGGSQGQNIQYACCLQRSVRIMLRKDGLTMSVPICYCAITRKPLLPFFRDVLSCIANMHGDDCKKEKPEHLLNMVSDMYVQSLCDSLSKLIHLQPSHDIQPQPIYLFSEKKPFVLYSSHADNGVDNDTCALLHWGLPQLLSYSNVDRIIEILVYLLREMKVIVVCDDPTRLSSFMITLSALLWPLKWAGPIVINLPPFLAEYLDAPVPIFCGVDRLPRGFKPSSTTVSINLDKVINRTCEDYSRLDPSQCWLPQTKALCDDLKYAASLIETEPSEGNLYSTSAIVDVMCRRVRLHIENWVNIKGEITDGSRFPFTQVFLKNLKQTQMYQRYHDDNHFRVNEVPVKADRRALLQSRQIKKNRTNDLHQALIQLFEVALY</sequence>
<protein>
    <submittedName>
        <fullName evidence="2">Uncharacterized protein AlNc14C11G1408</fullName>
    </submittedName>
</protein>
<organism evidence="2">
    <name type="scientific">Albugo laibachii Nc14</name>
    <dbReference type="NCBI Taxonomy" id="890382"/>
    <lineage>
        <taxon>Eukaryota</taxon>
        <taxon>Sar</taxon>
        <taxon>Stramenopiles</taxon>
        <taxon>Oomycota</taxon>
        <taxon>Peronosporomycetes</taxon>
        <taxon>Albuginales</taxon>
        <taxon>Albuginaceae</taxon>
        <taxon>Albugo</taxon>
    </lineage>
</organism>
<name>F0W330_9STRA</name>
<dbReference type="InterPro" id="IPR037516">
    <property type="entry name" value="Tripartite_DENN"/>
</dbReference>
<dbReference type="Pfam" id="PF02141">
    <property type="entry name" value="DENN"/>
    <property type="match status" value="1"/>
</dbReference>
<feature type="domain" description="UDENN" evidence="1">
    <location>
        <begin position="88"/>
        <end position="501"/>
    </location>
</feature>
<gene>
    <name evidence="2" type="primary">AlNc14C11G1408</name>
    <name evidence="2" type="ORF">ALNC14_016100</name>
</gene>
<dbReference type="PANTHER" id="PTHR15288:SF0">
    <property type="entry name" value="UDENN DOMAIN-CONTAINING PROTEIN"/>
    <property type="match status" value="1"/>
</dbReference>
<dbReference type="PANTHER" id="PTHR15288">
    <property type="entry name" value="DENN DOMAIN-CONTAINING PROTEIN 2"/>
    <property type="match status" value="1"/>
</dbReference>
<evidence type="ECO:0000259" key="1">
    <source>
        <dbReference type="PROSITE" id="PS50211"/>
    </source>
</evidence>